<organism evidence="1 2">
    <name type="scientific">Thermobifida halotolerans</name>
    <dbReference type="NCBI Taxonomy" id="483545"/>
    <lineage>
        <taxon>Bacteria</taxon>
        <taxon>Bacillati</taxon>
        <taxon>Actinomycetota</taxon>
        <taxon>Actinomycetes</taxon>
        <taxon>Streptosporangiales</taxon>
        <taxon>Nocardiopsidaceae</taxon>
        <taxon>Thermobifida</taxon>
    </lineage>
</organism>
<name>A0A399G5H6_9ACTN</name>
<dbReference type="Proteomes" id="UP000265719">
    <property type="component" value="Chromosome"/>
</dbReference>
<proteinExistence type="predicted"/>
<protein>
    <submittedName>
        <fullName evidence="1">Uncharacterized protein</fullName>
    </submittedName>
</protein>
<accession>A0A399G5H6</accession>
<gene>
    <name evidence="1" type="ORF">NI17_002170</name>
</gene>
<keyword evidence="2" id="KW-1185">Reference proteome</keyword>
<dbReference type="EMBL" id="CP063196">
    <property type="protein sequence ID" value="UOE20078.1"/>
    <property type="molecule type" value="Genomic_DNA"/>
</dbReference>
<sequence>MKIYADRPLRLCAQLLCDVLALAWIALWVRAAFALHETLSALARPDVLLEDAGEGLTTHMETAAETAAEVPFVGERLSEPFESMGATGEDLSAAGVGFQQTVADFALSLSLLTAVLPLLAVLGVWLPPRIRWIRRAAQTRRLRAMPAEAASRLLALRALAAAPVGALGRVHSDPVGAWRSGDEAVVEELAALELRRLGLRR</sequence>
<evidence type="ECO:0000313" key="1">
    <source>
        <dbReference type="EMBL" id="UOE20078.1"/>
    </source>
</evidence>
<evidence type="ECO:0000313" key="2">
    <source>
        <dbReference type="Proteomes" id="UP000265719"/>
    </source>
</evidence>
<dbReference type="AlphaFoldDB" id="A0A399G5H6"/>
<reference evidence="1" key="1">
    <citation type="submission" date="2020-10" db="EMBL/GenBank/DDBJ databases">
        <title>De novo genome project of the cellulose decomposer Thermobifida halotolerans type strain.</title>
        <authorList>
            <person name="Nagy I."/>
            <person name="Horvath B."/>
            <person name="Kukolya J."/>
            <person name="Nagy I."/>
            <person name="Orsini M."/>
        </authorList>
    </citation>
    <scope>NUCLEOTIDE SEQUENCE</scope>
    <source>
        <strain evidence="1">DSM 44931</strain>
    </source>
</reference>
<dbReference type="RefSeq" id="WP_119267832.1">
    <property type="nucleotide sequence ID" value="NZ_CP063196.1"/>
</dbReference>
<dbReference type="KEGG" id="thao:NI17_002170"/>